<keyword evidence="14" id="KW-1185">Reference proteome</keyword>
<evidence type="ECO:0000256" key="3">
    <source>
        <dbReference type="ARBA" id="ARBA00022676"/>
    </source>
</evidence>
<dbReference type="GO" id="GO:0008360">
    <property type="term" value="P:regulation of cell shape"/>
    <property type="evidence" value="ECO:0007669"/>
    <property type="project" value="UniProtKB-KW"/>
</dbReference>
<dbReference type="InterPro" id="IPR004276">
    <property type="entry name" value="GlycoTrans_28_N"/>
</dbReference>
<dbReference type="GO" id="GO:0051301">
    <property type="term" value="P:cell division"/>
    <property type="evidence" value="ECO:0007669"/>
    <property type="project" value="UniProtKB-KW"/>
</dbReference>
<keyword evidence="7 10" id="KW-0472">Membrane</keyword>
<feature type="domain" description="Glycosyltransferase family 28 N-terminal" evidence="11">
    <location>
        <begin position="3"/>
        <end position="142"/>
    </location>
</feature>
<organism evidence="13 14">
    <name type="scientific">Anoxybacter fermentans</name>
    <dbReference type="NCBI Taxonomy" id="1323375"/>
    <lineage>
        <taxon>Bacteria</taxon>
        <taxon>Bacillati</taxon>
        <taxon>Bacillota</taxon>
        <taxon>Clostridia</taxon>
        <taxon>Halanaerobiales</taxon>
        <taxon>Anoxybacter</taxon>
    </lineage>
</organism>
<dbReference type="GO" id="GO:0009252">
    <property type="term" value="P:peptidoglycan biosynthetic process"/>
    <property type="evidence" value="ECO:0007669"/>
    <property type="project" value="UniProtKB-UniRule"/>
</dbReference>
<name>A0A3S9SXF6_9FIRM</name>
<comment type="similarity">
    <text evidence="10">Belongs to the glycosyltransferase 28 family. MurG subfamily.</text>
</comment>
<dbReference type="InterPro" id="IPR007235">
    <property type="entry name" value="Glyco_trans_28_C"/>
</dbReference>
<accession>A0A3S9SXF6</accession>
<evidence type="ECO:0000256" key="5">
    <source>
        <dbReference type="ARBA" id="ARBA00022960"/>
    </source>
</evidence>
<keyword evidence="6 10" id="KW-0573">Peptidoglycan synthesis</keyword>
<evidence type="ECO:0000256" key="6">
    <source>
        <dbReference type="ARBA" id="ARBA00022984"/>
    </source>
</evidence>
<evidence type="ECO:0000313" key="14">
    <source>
        <dbReference type="Proteomes" id="UP000267250"/>
    </source>
</evidence>
<reference evidence="13 14" key="1">
    <citation type="submission" date="2016-07" db="EMBL/GenBank/DDBJ databases">
        <title>Genome and transcriptome analysis of iron-reducing fermentative bacteria Anoxybacter fermentans.</title>
        <authorList>
            <person name="Zeng X."/>
            <person name="Shao Z."/>
        </authorList>
    </citation>
    <scope>NUCLEOTIDE SEQUENCE [LARGE SCALE GENOMIC DNA]</scope>
    <source>
        <strain evidence="13 14">DY22613</strain>
    </source>
</reference>
<evidence type="ECO:0000256" key="8">
    <source>
        <dbReference type="ARBA" id="ARBA00023306"/>
    </source>
</evidence>
<comment type="caution">
    <text evidence="10">Lacks conserved residue(s) required for the propagation of feature annotation.</text>
</comment>
<proteinExistence type="inferred from homology"/>
<dbReference type="GO" id="GO:0051991">
    <property type="term" value="F:UDP-N-acetyl-D-glucosamine:N-acetylmuramoyl-L-alanyl-D-glutamyl-meso-2,6-diaminopimelyl-D-alanyl-D-alanine-diphosphoundecaprenol 4-beta-N-acetylglucosaminlytransferase activity"/>
    <property type="evidence" value="ECO:0007669"/>
    <property type="project" value="RHEA"/>
</dbReference>
<dbReference type="PANTHER" id="PTHR21015">
    <property type="entry name" value="UDP-N-ACETYLGLUCOSAMINE--N-ACETYLMURAMYL-(PENTAPEPTIDE) PYROPHOSPHORYL-UNDECAPRENOL N-ACETYLGLUCOSAMINE TRANSFERASE 1"/>
    <property type="match status" value="1"/>
</dbReference>
<keyword evidence="1 10" id="KW-1003">Cell membrane</keyword>
<dbReference type="Proteomes" id="UP000267250">
    <property type="component" value="Chromosome"/>
</dbReference>
<protein>
    <recommendedName>
        <fullName evidence="10">UDP-N-acetylglucosamine--N-acetylmuramyl-(pentapeptide) pyrophosphoryl-undecaprenol N-acetylglucosamine transferase</fullName>
        <ecNumber evidence="10">2.4.1.227</ecNumber>
    </recommendedName>
    <alternativeName>
        <fullName evidence="10">Undecaprenyl-PP-MurNAc-pentapeptide-UDPGlcNAc GlcNAc transferase</fullName>
    </alternativeName>
</protein>
<keyword evidence="5 10" id="KW-0133">Cell shape</keyword>
<keyword evidence="8 10" id="KW-0131">Cell cycle</keyword>
<dbReference type="Pfam" id="PF04101">
    <property type="entry name" value="Glyco_tran_28_C"/>
    <property type="match status" value="1"/>
</dbReference>
<feature type="domain" description="Glycosyl transferase family 28 C-terminal" evidence="12">
    <location>
        <begin position="188"/>
        <end position="356"/>
    </location>
</feature>
<dbReference type="NCBIfam" id="TIGR01133">
    <property type="entry name" value="murG"/>
    <property type="match status" value="1"/>
</dbReference>
<feature type="binding site" evidence="10">
    <location>
        <position position="298"/>
    </location>
    <ligand>
        <name>UDP-N-acetyl-alpha-D-glucosamine</name>
        <dbReference type="ChEBI" id="CHEBI:57705"/>
    </ligand>
</feature>
<feature type="binding site" evidence="10">
    <location>
        <position position="195"/>
    </location>
    <ligand>
        <name>UDP-N-acetyl-alpha-D-glucosamine</name>
        <dbReference type="ChEBI" id="CHEBI:57705"/>
    </ligand>
</feature>
<evidence type="ECO:0000256" key="9">
    <source>
        <dbReference type="ARBA" id="ARBA00023316"/>
    </source>
</evidence>
<dbReference type="GO" id="GO:0005975">
    <property type="term" value="P:carbohydrate metabolic process"/>
    <property type="evidence" value="ECO:0007669"/>
    <property type="project" value="InterPro"/>
</dbReference>
<sequence length="367" mass="41082">MRFIITGGGTGGHIYPALSIAEGLKKEFDNPEILYIGTRSGLEKEVVPRAGYPIEFIQASGLSRKISFDNLKTLLRTLYGVGQSIVIIKRFKPDLVIGTGGFVAGPVMLAAILLGKSTLIHEQNAYPGLTNRLISKYVDHIAISFEESKKYFKGKKITHTGNPIRKEILTRTRNEGYKNLQLDRNKKTLLVFGGSGGAKSLNQAMLDFYKFIQKNPDFQLIHVTGKRDYKEHLKEIKERGIELSPRIRIEEYLYQIEDAYAVADLIIGRAGAITLAEITARGIPAILIPFPYATENHQEHNARTLEKKGAARVILDHQLTGDKLAEMVNEIFSTQGLIKRMKEASLKLGRPDAEERIINIIKEILNK</sequence>
<dbReference type="AlphaFoldDB" id="A0A3S9SXF6"/>
<comment type="pathway">
    <text evidence="10">Cell wall biogenesis; peptidoglycan biosynthesis.</text>
</comment>
<dbReference type="CDD" id="cd03785">
    <property type="entry name" value="GT28_MurG"/>
    <property type="match status" value="1"/>
</dbReference>
<evidence type="ECO:0000259" key="11">
    <source>
        <dbReference type="Pfam" id="PF03033"/>
    </source>
</evidence>
<keyword evidence="3 10" id="KW-0328">Glycosyltransferase</keyword>
<dbReference type="RefSeq" id="WP_127016366.1">
    <property type="nucleotide sequence ID" value="NZ_CP016379.1"/>
</dbReference>
<comment type="subcellular location">
    <subcellularLocation>
        <location evidence="10">Cell membrane</location>
        <topology evidence="10">Peripheral membrane protein</topology>
        <orientation evidence="10">Cytoplasmic side</orientation>
    </subcellularLocation>
</comment>
<evidence type="ECO:0000256" key="10">
    <source>
        <dbReference type="HAMAP-Rule" id="MF_00033"/>
    </source>
</evidence>
<keyword evidence="2 10" id="KW-0132">Cell division</keyword>
<keyword evidence="4 10" id="KW-0808">Transferase</keyword>
<feature type="binding site" evidence="10">
    <location>
        <position position="165"/>
    </location>
    <ligand>
        <name>UDP-N-acetyl-alpha-D-glucosamine</name>
        <dbReference type="ChEBI" id="CHEBI:57705"/>
    </ligand>
</feature>
<gene>
    <name evidence="10" type="primary">murG</name>
    <name evidence="13" type="ORF">BBF96_06270</name>
</gene>
<dbReference type="PANTHER" id="PTHR21015:SF22">
    <property type="entry name" value="GLYCOSYLTRANSFERASE"/>
    <property type="match status" value="1"/>
</dbReference>
<evidence type="ECO:0000256" key="1">
    <source>
        <dbReference type="ARBA" id="ARBA00022475"/>
    </source>
</evidence>
<dbReference type="SUPFAM" id="SSF53756">
    <property type="entry name" value="UDP-Glycosyltransferase/glycogen phosphorylase"/>
    <property type="match status" value="1"/>
</dbReference>
<evidence type="ECO:0000256" key="4">
    <source>
        <dbReference type="ARBA" id="ARBA00022679"/>
    </source>
</evidence>
<dbReference type="OrthoDB" id="9808936at2"/>
<dbReference type="GO" id="GO:0005886">
    <property type="term" value="C:plasma membrane"/>
    <property type="evidence" value="ECO:0007669"/>
    <property type="project" value="UniProtKB-SubCell"/>
</dbReference>
<evidence type="ECO:0000313" key="13">
    <source>
        <dbReference type="EMBL" id="AZR73036.1"/>
    </source>
</evidence>
<dbReference type="Gene3D" id="3.40.50.2000">
    <property type="entry name" value="Glycogen Phosphorylase B"/>
    <property type="match status" value="2"/>
</dbReference>
<keyword evidence="9 10" id="KW-0961">Cell wall biogenesis/degradation</keyword>
<dbReference type="GO" id="GO:0071555">
    <property type="term" value="P:cell wall organization"/>
    <property type="evidence" value="ECO:0007669"/>
    <property type="project" value="UniProtKB-KW"/>
</dbReference>
<evidence type="ECO:0000256" key="2">
    <source>
        <dbReference type="ARBA" id="ARBA00022618"/>
    </source>
</evidence>
<dbReference type="UniPathway" id="UPA00219"/>
<feature type="binding site" evidence="10">
    <location>
        <begin position="10"/>
        <end position="12"/>
    </location>
    <ligand>
        <name>UDP-N-acetyl-alpha-D-glucosamine</name>
        <dbReference type="ChEBI" id="CHEBI:57705"/>
    </ligand>
</feature>
<dbReference type="InterPro" id="IPR006009">
    <property type="entry name" value="GlcNAc_MurG"/>
</dbReference>
<evidence type="ECO:0000259" key="12">
    <source>
        <dbReference type="Pfam" id="PF04101"/>
    </source>
</evidence>
<feature type="binding site" evidence="10">
    <location>
        <position position="124"/>
    </location>
    <ligand>
        <name>UDP-N-acetyl-alpha-D-glucosamine</name>
        <dbReference type="ChEBI" id="CHEBI:57705"/>
    </ligand>
</feature>
<comment type="function">
    <text evidence="10">Cell wall formation. Catalyzes the transfer of a GlcNAc subunit on undecaprenyl-pyrophosphoryl-MurNAc-pentapeptide (lipid intermediate I) to form undecaprenyl-pyrophosphoryl-MurNAc-(pentapeptide)GlcNAc (lipid intermediate II).</text>
</comment>
<dbReference type="HAMAP" id="MF_00033">
    <property type="entry name" value="MurG"/>
    <property type="match status" value="1"/>
</dbReference>
<comment type="catalytic activity">
    <reaction evidence="10">
        <text>di-trans,octa-cis-undecaprenyl diphospho-N-acetyl-alpha-D-muramoyl-L-alanyl-D-glutamyl-meso-2,6-diaminopimeloyl-D-alanyl-D-alanine + UDP-N-acetyl-alpha-D-glucosamine = di-trans,octa-cis-undecaprenyl diphospho-[N-acetyl-alpha-D-glucosaminyl-(1-&gt;4)]-N-acetyl-alpha-D-muramoyl-L-alanyl-D-glutamyl-meso-2,6-diaminopimeloyl-D-alanyl-D-alanine + UDP + H(+)</text>
        <dbReference type="Rhea" id="RHEA:31227"/>
        <dbReference type="ChEBI" id="CHEBI:15378"/>
        <dbReference type="ChEBI" id="CHEBI:57705"/>
        <dbReference type="ChEBI" id="CHEBI:58223"/>
        <dbReference type="ChEBI" id="CHEBI:61387"/>
        <dbReference type="ChEBI" id="CHEBI:61388"/>
        <dbReference type="EC" id="2.4.1.227"/>
    </reaction>
</comment>
<dbReference type="EC" id="2.4.1.227" evidence="10"/>
<dbReference type="GO" id="GO:0050511">
    <property type="term" value="F:undecaprenyldiphospho-muramoylpentapeptide beta-N-acetylglucosaminyltransferase activity"/>
    <property type="evidence" value="ECO:0007669"/>
    <property type="project" value="UniProtKB-UniRule"/>
</dbReference>
<evidence type="ECO:0000256" key="7">
    <source>
        <dbReference type="ARBA" id="ARBA00023136"/>
    </source>
</evidence>
<dbReference type="EMBL" id="CP016379">
    <property type="protein sequence ID" value="AZR73036.1"/>
    <property type="molecule type" value="Genomic_DNA"/>
</dbReference>
<dbReference type="KEGG" id="aft:BBF96_06270"/>
<dbReference type="Pfam" id="PF03033">
    <property type="entry name" value="Glyco_transf_28"/>
    <property type="match status" value="1"/>
</dbReference>